<dbReference type="Proteomes" id="UP000427906">
    <property type="component" value="Chromosome"/>
</dbReference>
<evidence type="ECO:0000313" key="1">
    <source>
        <dbReference type="EMBL" id="BBO71054.1"/>
    </source>
</evidence>
<dbReference type="EMBL" id="AP021874">
    <property type="protein sequence ID" value="BBO71054.1"/>
    <property type="molecule type" value="Genomic_DNA"/>
</dbReference>
<gene>
    <name evidence="1" type="ORF">DSCA_49840</name>
</gene>
<organism evidence="1 2">
    <name type="scientific">Desulfosarcina alkanivorans</name>
    <dbReference type="NCBI Taxonomy" id="571177"/>
    <lineage>
        <taxon>Bacteria</taxon>
        <taxon>Pseudomonadati</taxon>
        <taxon>Thermodesulfobacteriota</taxon>
        <taxon>Desulfobacteria</taxon>
        <taxon>Desulfobacterales</taxon>
        <taxon>Desulfosarcinaceae</taxon>
        <taxon>Desulfosarcina</taxon>
    </lineage>
</organism>
<accession>A0A5K7YXN3</accession>
<evidence type="ECO:0000313" key="2">
    <source>
        <dbReference type="Proteomes" id="UP000427906"/>
    </source>
</evidence>
<protein>
    <submittedName>
        <fullName evidence="1">Uncharacterized protein</fullName>
    </submittedName>
</protein>
<name>A0A5K7YXN3_9BACT</name>
<dbReference type="AlphaFoldDB" id="A0A5K7YXN3"/>
<reference evidence="1 2" key="1">
    <citation type="submission" date="2019-11" db="EMBL/GenBank/DDBJ databases">
        <title>Comparative genomics of hydrocarbon-degrading Desulfosarcina strains.</title>
        <authorList>
            <person name="Watanabe M."/>
            <person name="Kojima H."/>
            <person name="Fukui M."/>
        </authorList>
    </citation>
    <scope>NUCLEOTIDE SEQUENCE [LARGE SCALE GENOMIC DNA]</scope>
    <source>
        <strain evidence="1 2">PL12</strain>
    </source>
</reference>
<keyword evidence="2" id="KW-1185">Reference proteome</keyword>
<dbReference type="KEGG" id="dalk:DSCA_49840"/>
<proteinExistence type="predicted"/>
<sequence length="40" mass="4098">MAVAEETNGGAGEAGAMGQMDSLLPNILDRLYTAGGLSEW</sequence>